<reference evidence="2 3" key="1">
    <citation type="submission" date="2016-12" db="EMBL/GenBank/DDBJ databases">
        <title>Draft genome sequence of Fusarium oxysporum causing rot on Narcissus.</title>
        <authorList>
            <person name="Armitage A.D."/>
            <person name="Taylor A."/>
            <person name="Clarkson J.P."/>
            <person name="Harrison R.J."/>
            <person name="Jackson A.C."/>
        </authorList>
    </citation>
    <scope>NUCLEOTIDE SEQUENCE [LARGE SCALE GENOMIC DNA]</scope>
    <source>
        <strain evidence="2 3">N139</strain>
    </source>
</reference>
<evidence type="ECO:0000313" key="3">
    <source>
        <dbReference type="Proteomes" id="UP000290540"/>
    </source>
</evidence>
<dbReference type="Proteomes" id="UP000290540">
    <property type="component" value="Unassembled WGS sequence"/>
</dbReference>
<feature type="region of interest" description="Disordered" evidence="1">
    <location>
        <begin position="1"/>
        <end position="23"/>
    </location>
</feature>
<feature type="compositionally biased region" description="Basic and acidic residues" evidence="1">
    <location>
        <begin position="10"/>
        <end position="23"/>
    </location>
</feature>
<proteinExistence type="predicted"/>
<evidence type="ECO:0000256" key="1">
    <source>
        <dbReference type="SAM" id="MobiDB-lite"/>
    </source>
</evidence>
<comment type="caution">
    <text evidence="2">The sequence shown here is derived from an EMBL/GenBank/DDBJ whole genome shotgun (WGS) entry which is preliminary data.</text>
</comment>
<organism evidence="2 3">
    <name type="scientific">Fusarium oxysporum f. sp. narcissi</name>
    <dbReference type="NCBI Taxonomy" id="451672"/>
    <lineage>
        <taxon>Eukaryota</taxon>
        <taxon>Fungi</taxon>
        <taxon>Dikarya</taxon>
        <taxon>Ascomycota</taxon>
        <taxon>Pezizomycotina</taxon>
        <taxon>Sordariomycetes</taxon>
        <taxon>Hypocreomycetidae</taxon>
        <taxon>Hypocreales</taxon>
        <taxon>Nectriaceae</taxon>
        <taxon>Fusarium</taxon>
        <taxon>Fusarium oxysporum species complex</taxon>
    </lineage>
</organism>
<dbReference type="EMBL" id="MQTW01003738">
    <property type="protein sequence ID" value="RYC76745.1"/>
    <property type="molecule type" value="Genomic_DNA"/>
</dbReference>
<feature type="non-terminal residue" evidence="2">
    <location>
        <position position="1"/>
    </location>
</feature>
<sequence length="38" mass="4189">DSDAQSVEQVVKHESAQSVEEEKLDQAGYGYELAHIKA</sequence>
<protein>
    <submittedName>
        <fullName evidence="2">Uncharacterized protein</fullName>
    </submittedName>
</protein>
<dbReference type="AlphaFoldDB" id="A0A4Q2URH4"/>
<name>A0A4Q2URH4_FUSOX</name>
<gene>
    <name evidence="2" type="ORF">BFJ63_vAg20378</name>
</gene>
<evidence type="ECO:0000313" key="2">
    <source>
        <dbReference type="EMBL" id="RYC76745.1"/>
    </source>
</evidence>
<accession>A0A4Q2URH4</accession>